<evidence type="ECO:0000256" key="6">
    <source>
        <dbReference type="ARBA" id="ARBA00023110"/>
    </source>
</evidence>
<organism evidence="13 14">
    <name type="scientific">Alteraurantiacibacter aestuarii</name>
    <dbReference type="NCBI Taxonomy" id="650004"/>
    <lineage>
        <taxon>Bacteria</taxon>
        <taxon>Pseudomonadati</taxon>
        <taxon>Pseudomonadota</taxon>
        <taxon>Alphaproteobacteria</taxon>
        <taxon>Sphingomonadales</taxon>
        <taxon>Erythrobacteraceae</taxon>
        <taxon>Alteraurantiacibacter</taxon>
    </lineage>
</organism>
<keyword evidence="7 10" id="KW-0413">Isomerase</keyword>
<dbReference type="InterPro" id="IPR050245">
    <property type="entry name" value="PrsA_foldase"/>
</dbReference>
<keyword evidence="11" id="KW-0472">Membrane</keyword>
<keyword evidence="14" id="KW-1185">Reference proteome</keyword>
<evidence type="ECO:0000256" key="10">
    <source>
        <dbReference type="PROSITE-ProRule" id="PRU00278"/>
    </source>
</evidence>
<dbReference type="GO" id="GO:0003755">
    <property type="term" value="F:peptidyl-prolyl cis-trans isomerase activity"/>
    <property type="evidence" value="ECO:0007669"/>
    <property type="project" value="UniProtKB-KW"/>
</dbReference>
<dbReference type="SUPFAM" id="SSF54534">
    <property type="entry name" value="FKBP-like"/>
    <property type="match status" value="1"/>
</dbReference>
<evidence type="ECO:0000256" key="7">
    <source>
        <dbReference type="ARBA" id="ARBA00023235"/>
    </source>
</evidence>
<evidence type="ECO:0000256" key="11">
    <source>
        <dbReference type="SAM" id="Phobius"/>
    </source>
</evidence>
<dbReference type="OrthoDB" id="196786at2"/>
<dbReference type="InterPro" id="IPR027304">
    <property type="entry name" value="Trigger_fact/SurA_dom_sf"/>
</dbReference>
<comment type="caution">
    <text evidence="13">The sequence shown here is derived from an EMBL/GenBank/DDBJ whole genome shotgun (WGS) entry which is preliminary data.</text>
</comment>
<dbReference type="PROSITE" id="PS50198">
    <property type="entry name" value="PPIC_PPIASE_2"/>
    <property type="match status" value="1"/>
</dbReference>
<dbReference type="PANTHER" id="PTHR47245:SF1">
    <property type="entry name" value="FOLDASE PROTEIN PRSA"/>
    <property type="match status" value="1"/>
</dbReference>
<name>A0A844ZNU2_9SPHN</name>
<comment type="catalytic activity">
    <reaction evidence="1">
        <text>[protein]-peptidylproline (omega=180) = [protein]-peptidylproline (omega=0)</text>
        <dbReference type="Rhea" id="RHEA:16237"/>
        <dbReference type="Rhea" id="RHEA-COMP:10747"/>
        <dbReference type="Rhea" id="RHEA-COMP:10748"/>
        <dbReference type="ChEBI" id="CHEBI:83833"/>
        <dbReference type="ChEBI" id="CHEBI:83834"/>
        <dbReference type="EC" id="5.2.1.8"/>
    </reaction>
</comment>
<evidence type="ECO:0000256" key="9">
    <source>
        <dbReference type="ARBA" id="ARBA00031484"/>
    </source>
</evidence>
<sequence length="292" mass="32659">MTLKSWLREPLVHFLAAGVALFLAASWIWPAPETGRVITIGEAQLLDHLQARAQLYDEESFARLLEDMSEQDRAQLLRDAAVAEALYREGEALGLADADPLVRQRVIQQMRLLLMEEAASDVQLSDQDIRSFYDQNPQRYAEGARASFTHVFFSAERRGTGAEAAARAALAQMQAGDVPFAQAGQYGDRFLYQLNYAEAGAREIAGQFGEDFTRALYQLQPSDEWQGPLQSQHGWHVIGLRELTSSRVPPFEEIAARVAEDALAEERSRRGMAAIDALMEDYEVRDENGIAR</sequence>
<dbReference type="Gene3D" id="3.10.50.40">
    <property type="match status" value="1"/>
</dbReference>
<protein>
    <recommendedName>
        <fullName evidence="4">Parvulin-like PPIase</fullName>
        <ecNumber evidence="3">5.2.1.8</ecNumber>
    </recommendedName>
    <alternativeName>
        <fullName evidence="8">Peptidyl-prolyl cis-trans isomerase plp</fullName>
    </alternativeName>
    <alternativeName>
        <fullName evidence="9">Rotamase plp</fullName>
    </alternativeName>
</protein>
<dbReference type="RefSeq" id="WP_160589274.1">
    <property type="nucleotide sequence ID" value="NZ_BAAAFP010000002.1"/>
</dbReference>
<evidence type="ECO:0000313" key="13">
    <source>
        <dbReference type="EMBL" id="MXO87319.1"/>
    </source>
</evidence>
<dbReference type="EMBL" id="WTYY01000001">
    <property type="protein sequence ID" value="MXO87319.1"/>
    <property type="molecule type" value="Genomic_DNA"/>
</dbReference>
<dbReference type="Pfam" id="PF13145">
    <property type="entry name" value="Rotamase_2"/>
    <property type="match status" value="1"/>
</dbReference>
<comment type="similarity">
    <text evidence="2">Belongs to the PpiC/parvulin rotamase family.</text>
</comment>
<evidence type="ECO:0000256" key="2">
    <source>
        <dbReference type="ARBA" id="ARBA00007656"/>
    </source>
</evidence>
<evidence type="ECO:0000256" key="4">
    <source>
        <dbReference type="ARBA" id="ARBA00018370"/>
    </source>
</evidence>
<keyword evidence="5" id="KW-0732">Signal</keyword>
<dbReference type="InterPro" id="IPR046357">
    <property type="entry name" value="PPIase_dom_sf"/>
</dbReference>
<proteinExistence type="inferred from homology"/>
<dbReference type="Proteomes" id="UP000435243">
    <property type="component" value="Unassembled WGS sequence"/>
</dbReference>
<dbReference type="InterPro" id="IPR000297">
    <property type="entry name" value="PPIase_PpiC"/>
</dbReference>
<evidence type="ECO:0000313" key="14">
    <source>
        <dbReference type="Proteomes" id="UP000435243"/>
    </source>
</evidence>
<dbReference type="EC" id="5.2.1.8" evidence="3"/>
<dbReference type="SUPFAM" id="SSF109998">
    <property type="entry name" value="Triger factor/SurA peptide-binding domain-like"/>
    <property type="match status" value="1"/>
</dbReference>
<reference evidence="13 14" key="1">
    <citation type="submission" date="2019-12" db="EMBL/GenBank/DDBJ databases">
        <title>Genomic-based taxomic classification of the family Erythrobacteraceae.</title>
        <authorList>
            <person name="Xu L."/>
        </authorList>
    </citation>
    <scope>NUCLEOTIDE SEQUENCE [LARGE SCALE GENOMIC DNA]</scope>
    <source>
        <strain evidence="13 14">JCM 16339</strain>
    </source>
</reference>
<feature type="transmembrane region" description="Helical" evidence="11">
    <location>
        <begin position="12"/>
        <end position="29"/>
    </location>
</feature>
<evidence type="ECO:0000256" key="5">
    <source>
        <dbReference type="ARBA" id="ARBA00022729"/>
    </source>
</evidence>
<dbReference type="PANTHER" id="PTHR47245">
    <property type="entry name" value="PEPTIDYLPROLYL ISOMERASE"/>
    <property type="match status" value="1"/>
</dbReference>
<gene>
    <name evidence="13" type="ORF">GRI32_01025</name>
</gene>
<feature type="domain" description="PpiC" evidence="12">
    <location>
        <begin position="143"/>
        <end position="242"/>
    </location>
</feature>
<evidence type="ECO:0000256" key="8">
    <source>
        <dbReference type="ARBA" id="ARBA00030642"/>
    </source>
</evidence>
<evidence type="ECO:0000259" key="12">
    <source>
        <dbReference type="PROSITE" id="PS50198"/>
    </source>
</evidence>
<evidence type="ECO:0000256" key="1">
    <source>
        <dbReference type="ARBA" id="ARBA00000971"/>
    </source>
</evidence>
<accession>A0A844ZNU2</accession>
<dbReference type="AlphaFoldDB" id="A0A844ZNU2"/>
<evidence type="ECO:0000256" key="3">
    <source>
        <dbReference type="ARBA" id="ARBA00013194"/>
    </source>
</evidence>
<keyword evidence="6 10" id="KW-0697">Rotamase</keyword>
<keyword evidence="11" id="KW-1133">Transmembrane helix</keyword>
<dbReference type="Gene3D" id="1.10.4030.10">
    <property type="entry name" value="Porin chaperone SurA, peptide-binding domain"/>
    <property type="match status" value="1"/>
</dbReference>
<keyword evidence="11" id="KW-0812">Transmembrane</keyword>